<keyword evidence="3 5" id="KW-0808">Transferase</keyword>
<reference evidence="8" key="2">
    <citation type="journal article" date="2021" name="PeerJ">
        <title>Extensive microbial diversity within the chicken gut microbiome revealed by metagenomics and culture.</title>
        <authorList>
            <person name="Gilroy R."/>
            <person name="Ravi A."/>
            <person name="Getino M."/>
            <person name="Pursley I."/>
            <person name="Horton D.L."/>
            <person name="Alikhan N.F."/>
            <person name="Baker D."/>
            <person name="Gharbi K."/>
            <person name="Hall N."/>
            <person name="Watson M."/>
            <person name="Adriaenssens E.M."/>
            <person name="Foster-Nyarko E."/>
            <person name="Jarju S."/>
            <person name="Secka A."/>
            <person name="Antonio M."/>
            <person name="Oren A."/>
            <person name="Chaudhuri R.R."/>
            <person name="La Ragione R."/>
            <person name="Hildebrand F."/>
            <person name="Pallen M.J."/>
        </authorList>
    </citation>
    <scope>NUCLEOTIDE SEQUENCE</scope>
    <source>
        <strain evidence="8">ChiGjej1B1-2707</strain>
    </source>
</reference>
<dbReference type="InterPro" id="IPR011034">
    <property type="entry name" value="Formyl_transferase-like_C_sf"/>
</dbReference>
<dbReference type="InterPro" id="IPR036477">
    <property type="entry name" value="Formyl_transf_N_sf"/>
</dbReference>
<dbReference type="Gene3D" id="3.40.50.12230">
    <property type="match status" value="1"/>
</dbReference>
<sequence>MRVVFMGTPDFAATILEELANHHEVLAVYTRPDAVRGRGKALVASPVKAMAERCGLEVRTPRTLRDAEVQRELRELRPDVICVAAYGALLPKEVLDIPPFGCVNVHASLLPRWRGAAPVERAILAGDRETGVCVMRMEEGLDTGAYCVCRSVEIGELGAVQLTDELSNLGAHALLTALAHLEAGEAEWVEQDESLVTYAHKIEKHELFLDPSEGAVTNARRVQASSKAHAARCGIAGKSVTVLDACAAAREGECADLPSVEPGFVSFFQKRLYLGCTDGLLELFEVQPDGKQPMDARAFAAGLQNVKSGTLEWSRLDG</sequence>
<comment type="similarity">
    <text evidence="1 5">Belongs to the Fmt family.</text>
</comment>
<evidence type="ECO:0000259" key="7">
    <source>
        <dbReference type="Pfam" id="PF02911"/>
    </source>
</evidence>
<evidence type="ECO:0000313" key="9">
    <source>
        <dbReference type="Proteomes" id="UP000824261"/>
    </source>
</evidence>
<dbReference type="GO" id="GO:0004479">
    <property type="term" value="F:methionyl-tRNA formyltransferase activity"/>
    <property type="evidence" value="ECO:0007669"/>
    <property type="project" value="UniProtKB-UniRule"/>
</dbReference>
<dbReference type="InterPro" id="IPR005793">
    <property type="entry name" value="Formyl_trans_C"/>
</dbReference>
<dbReference type="InterPro" id="IPR002376">
    <property type="entry name" value="Formyl_transf_N"/>
</dbReference>
<evidence type="ECO:0000256" key="2">
    <source>
        <dbReference type="ARBA" id="ARBA00012261"/>
    </source>
</evidence>
<accession>A0A9D1D501</accession>
<reference evidence="8" key="1">
    <citation type="submission" date="2020-10" db="EMBL/GenBank/DDBJ databases">
        <authorList>
            <person name="Gilroy R."/>
        </authorList>
    </citation>
    <scope>NUCLEOTIDE SEQUENCE</scope>
    <source>
        <strain evidence="8">ChiGjej1B1-2707</strain>
    </source>
</reference>
<keyword evidence="4 5" id="KW-0648">Protein biosynthesis</keyword>
<name>A0A9D1D501_9ACTN</name>
<dbReference type="EC" id="2.1.2.9" evidence="2 5"/>
<dbReference type="GO" id="GO:0005829">
    <property type="term" value="C:cytosol"/>
    <property type="evidence" value="ECO:0007669"/>
    <property type="project" value="TreeGrafter"/>
</dbReference>
<protein>
    <recommendedName>
        <fullName evidence="2 5">Methionyl-tRNA formyltransferase</fullName>
        <ecNumber evidence="2 5">2.1.2.9</ecNumber>
    </recommendedName>
</protein>
<comment type="catalytic activity">
    <reaction evidence="5">
        <text>L-methionyl-tRNA(fMet) + (6R)-10-formyltetrahydrofolate = N-formyl-L-methionyl-tRNA(fMet) + (6S)-5,6,7,8-tetrahydrofolate + H(+)</text>
        <dbReference type="Rhea" id="RHEA:24380"/>
        <dbReference type="Rhea" id="RHEA-COMP:9952"/>
        <dbReference type="Rhea" id="RHEA-COMP:9953"/>
        <dbReference type="ChEBI" id="CHEBI:15378"/>
        <dbReference type="ChEBI" id="CHEBI:57453"/>
        <dbReference type="ChEBI" id="CHEBI:78530"/>
        <dbReference type="ChEBI" id="CHEBI:78844"/>
        <dbReference type="ChEBI" id="CHEBI:195366"/>
        <dbReference type="EC" id="2.1.2.9"/>
    </reaction>
</comment>
<dbReference type="Pfam" id="PF00551">
    <property type="entry name" value="Formyl_trans_N"/>
    <property type="match status" value="1"/>
</dbReference>
<evidence type="ECO:0000313" key="8">
    <source>
        <dbReference type="EMBL" id="HIR02087.1"/>
    </source>
</evidence>
<evidence type="ECO:0000256" key="3">
    <source>
        <dbReference type="ARBA" id="ARBA00022679"/>
    </source>
</evidence>
<evidence type="ECO:0000256" key="5">
    <source>
        <dbReference type="HAMAP-Rule" id="MF_00182"/>
    </source>
</evidence>
<dbReference type="PANTHER" id="PTHR11138">
    <property type="entry name" value="METHIONYL-TRNA FORMYLTRANSFERASE"/>
    <property type="match status" value="1"/>
</dbReference>
<dbReference type="Proteomes" id="UP000824261">
    <property type="component" value="Unassembled WGS sequence"/>
</dbReference>
<dbReference type="InterPro" id="IPR005794">
    <property type="entry name" value="Fmt"/>
</dbReference>
<dbReference type="AlphaFoldDB" id="A0A9D1D501"/>
<gene>
    <name evidence="5" type="primary">fmt</name>
    <name evidence="8" type="ORF">IAA69_07505</name>
</gene>
<evidence type="ECO:0000256" key="4">
    <source>
        <dbReference type="ARBA" id="ARBA00022917"/>
    </source>
</evidence>
<dbReference type="SUPFAM" id="SSF50486">
    <property type="entry name" value="FMT C-terminal domain-like"/>
    <property type="match status" value="1"/>
</dbReference>
<feature type="domain" description="Formyl transferase N-terminal" evidence="6">
    <location>
        <begin position="1"/>
        <end position="176"/>
    </location>
</feature>
<comment type="function">
    <text evidence="5">Attaches a formyl group to the free amino group of methionyl-tRNA(fMet). The formyl group appears to play a dual role in the initiator identity of N-formylmethionyl-tRNA by promoting its recognition by IF2 and preventing the misappropriation of this tRNA by the elongation apparatus.</text>
</comment>
<dbReference type="HAMAP" id="MF_00182">
    <property type="entry name" value="Formyl_trans"/>
    <property type="match status" value="1"/>
</dbReference>
<proteinExistence type="inferred from homology"/>
<dbReference type="NCBIfam" id="TIGR00460">
    <property type="entry name" value="fmt"/>
    <property type="match status" value="1"/>
</dbReference>
<dbReference type="Pfam" id="PF02911">
    <property type="entry name" value="Formyl_trans_C"/>
    <property type="match status" value="1"/>
</dbReference>
<dbReference type="InterPro" id="IPR041711">
    <property type="entry name" value="Met-tRNA-FMT_N"/>
</dbReference>
<dbReference type="SUPFAM" id="SSF53328">
    <property type="entry name" value="Formyltransferase"/>
    <property type="match status" value="1"/>
</dbReference>
<dbReference type="EMBL" id="DVGB01000089">
    <property type="protein sequence ID" value="HIR02087.1"/>
    <property type="molecule type" value="Genomic_DNA"/>
</dbReference>
<dbReference type="CDD" id="cd08646">
    <property type="entry name" value="FMT_core_Met-tRNA-FMT_N"/>
    <property type="match status" value="1"/>
</dbReference>
<organism evidence="8 9">
    <name type="scientific">Candidatus Aveggerthella stercoripullorum</name>
    <dbReference type="NCBI Taxonomy" id="2840688"/>
    <lineage>
        <taxon>Bacteria</taxon>
        <taxon>Bacillati</taxon>
        <taxon>Actinomycetota</taxon>
        <taxon>Coriobacteriia</taxon>
        <taxon>Eggerthellales</taxon>
        <taxon>Eggerthellaceae</taxon>
        <taxon>Eggerthellaceae incertae sedis</taxon>
        <taxon>Candidatus Aveggerthella</taxon>
    </lineage>
</organism>
<dbReference type="PANTHER" id="PTHR11138:SF5">
    <property type="entry name" value="METHIONYL-TRNA FORMYLTRANSFERASE, MITOCHONDRIAL"/>
    <property type="match status" value="1"/>
</dbReference>
<comment type="caution">
    <text evidence="8">The sequence shown here is derived from an EMBL/GenBank/DDBJ whole genome shotgun (WGS) entry which is preliminary data.</text>
</comment>
<feature type="domain" description="Formyl transferase C-terminal" evidence="7">
    <location>
        <begin position="201"/>
        <end position="303"/>
    </location>
</feature>
<evidence type="ECO:0000256" key="1">
    <source>
        <dbReference type="ARBA" id="ARBA00010699"/>
    </source>
</evidence>
<feature type="binding site" evidence="5">
    <location>
        <begin position="108"/>
        <end position="111"/>
    </location>
    <ligand>
        <name>(6S)-5,6,7,8-tetrahydrofolate</name>
        <dbReference type="ChEBI" id="CHEBI:57453"/>
    </ligand>
</feature>
<evidence type="ECO:0000259" key="6">
    <source>
        <dbReference type="Pfam" id="PF00551"/>
    </source>
</evidence>